<dbReference type="EMBL" id="KI392614">
    <property type="protein sequence ID" value="ERN12629.1"/>
    <property type="molecule type" value="Genomic_DNA"/>
</dbReference>
<dbReference type="SUPFAM" id="SSF81799">
    <property type="entry name" value="Putative methyltransferase TM0872, insert domain"/>
    <property type="match status" value="1"/>
</dbReference>
<dbReference type="HAMAP" id="MF_01007">
    <property type="entry name" value="16SrRNA_methyltr_H"/>
    <property type="match status" value="1"/>
</dbReference>
<dbReference type="HOGENOM" id="CLU_038422_3_1_1"/>
<dbReference type="InterPro" id="IPR023397">
    <property type="entry name" value="SAM-dep_MeTrfase_MraW_recog"/>
</dbReference>
<dbReference type="GO" id="GO:0071424">
    <property type="term" value="F:rRNA (cytosine-N4-)-methyltransferase activity"/>
    <property type="evidence" value="ECO:0000318"/>
    <property type="project" value="GO_Central"/>
</dbReference>
<proteinExistence type="inferred from homology"/>
<dbReference type="OMA" id="NPAKRTF"/>
<dbReference type="eggNOG" id="KOG2782">
    <property type="taxonomic scope" value="Eukaryota"/>
</dbReference>
<keyword evidence="2" id="KW-0489">Methyltransferase</keyword>
<organism evidence="6 7">
    <name type="scientific">Amborella trichopoda</name>
    <dbReference type="NCBI Taxonomy" id="13333"/>
    <lineage>
        <taxon>Eukaryota</taxon>
        <taxon>Viridiplantae</taxon>
        <taxon>Streptophyta</taxon>
        <taxon>Embryophyta</taxon>
        <taxon>Tracheophyta</taxon>
        <taxon>Spermatophyta</taxon>
        <taxon>Magnoliopsida</taxon>
        <taxon>Amborellales</taxon>
        <taxon>Amborellaceae</taxon>
        <taxon>Amborella</taxon>
    </lineage>
</organism>
<dbReference type="FunFam" id="1.10.150.170:FF:000004">
    <property type="entry name" value="Ribosomal RNA small subunit methyltransferase H"/>
    <property type="match status" value="1"/>
</dbReference>
<evidence type="ECO:0000256" key="1">
    <source>
        <dbReference type="ARBA" id="ARBA00010396"/>
    </source>
</evidence>
<dbReference type="InterPro" id="IPR002903">
    <property type="entry name" value="RsmH"/>
</dbReference>
<accession>W1PXE1</accession>
<dbReference type="AlphaFoldDB" id="W1PXE1"/>
<comment type="similarity">
    <text evidence="1">Belongs to the methyltransferase superfamily. RsmH family.</text>
</comment>
<dbReference type="Gene3D" id="3.40.50.150">
    <property type="entry name" value="Vaccinia Virus protein VP39"/>
    <property type="match status" value="1"/>
</dbReference>
<keyword evidence="3" id="KW-0808">Transferase</keyword>
<dbReference type="GO" id="GO:0070475">
    <property type="term" value="P:rRNA base methylation"/>
    <property type="evidence" value="ECO:0000318"/>
    <property type="project" value="GO_Central"/>
</dbReference>
<feature type="region of interest" description="Disordered" evidence="5">
    <location>
        <begin position="348"/>
        <end position="369"/>
    </location>
</feature>
<reference evidence="7" key="1">
    <citation type="journal article" date="2013" name="Science">
        <title>The Amborella genome and the evolution of flowering plants.</title>
        <authorList>
            <consortium name="Amborella Genome Project"/>
        </authorList>
    </citation>
    <scope>NUCLEOTIDE SEQUENCE [LARGE SCALE GENOMIC DNA]</scope>
</reference>
<evidence type="ECO:0000313" key="6">
    <source>
        <dbReference type="EMBL" id="ERN12629.1"/>
    </source>
</evidence>
<sequence>MARLCNSRLPSMNFIPQTLIALKSRSRSSIPSRSSKVSCKSFNEVLVRRTRSKKEFQKDLLQEFMADGCHVPVLLGETLEVFRARNLRSFVDCTMGAGGHSSAIIRDHSELQIFIGLDVDPVAHKLACAQINAVLADDTSKRALKAHILQRNFRDIRSVISEIHEGLVSEGIDGILMDLGMSSMQVNDAQRGFSVLSNGPLDMRMNPKASLKATDILNSWPEAEIGRIFREFGEESNWRTIVNKIVKARVNGGLHSTTELVDLISGSSTRSGGRQGWMKTATRIFQALRIAVNDELKTLEDTLYAAFGCLSPGGRLAVISFHSLEDRIVKQTFLDIVKKADFEEGLAHEDERGGLTPPDEREGWSKGSIEGKDGVVLTKRPITPSLEEEQLNRRCRSAKLRVLEKK</sequence>
<dbReference type="SUPFAM" id="SSF53335">
    <property type="entry name" value="S-adenosyl-L-methionine-dependent methyltransferases"/>
    <property type="match status" value="1"/>
</dbReference>
<name>W1PXE1_AMBTC</name>
<evidence type="ECO:0000313" key="7">
    <source>
        <dbReference type="Proteomes" id="UP000017836"/>
    </source>
</evidence>
<gene>
    <name evidence="6" type="ORF">AMTR_s00025p00233290</name>
</gene>
<dbReference type="STRING" id="13333.W1PXE1"/>
<evidence type="ECO:0000256" key="4">
    <source>
        <dbReference type="ARBA" id="ARBA00022691"/>
    </source>
</evidence>
<dbReference type="Pfam" id="PF01795">
    <property type="entry name" value="Methyltransf_5"/>
    <property type="match status" value="1"/>
</dbReference>
<evidence type="ECO:0000256" key="5">
    <source>
        <dbReference type="SAM" id="MobiDB-lite"/>
    </source>
</evidence>
<dbReference type="NCBIfam" id="TIGR00006">
    <property type="entry name" value="16S rRNA (cytosine(1402)-N(4))-methyltransferase RsmH"/>
    <property type="match status" value="1"/>
</dbReference>
<dbReference type="OrthoDB" id="439808at2759"/>
<evidence type="ECO:0000256" key="3">
    <source>
        <dbReference type="ARBA" id="ARBA00022679"/>
    </source>
</evidence>
<keyword evidence="4" id="KW-0949">S-adenosyl-L-methionine</keyword>
<dbReference type="Gramene" id="ERN12629">
    <property type="protein sequence ID" value="ERN12629"/>
    <property type="gene ID" value="AMTR_s00025p00233290"/>
</dbReference>
<dbReference type="PANTHER" id="PTHR11265">
    <property type="entry name" value="S-ADENOSYL-METHYLTRANSFERASE MRAW"/>
    <property type="match status" value="1"/>
</dbReference>
<dbReference type="PANTHER" id="PTHR11265:SF0">
    <property type="entry name" value="12S RRNA N4-METHYLCYTIDINE METHYLTRANSFERASE"/>
    <property type="match status" value="1"/>
</dbReference>
<protein>
    <submittedName>
        <fullName evidence="6">Uncharacterized protein</fullName>
    </submittedName>
</protein>
<dbReference type="Proteomes" id="UP000017836">
    <property type="component" value="Unassembled WGS sequence"/>
</dbReference>
<keyword evidence="7" id="KW-1185">Reference proteome</keyword>
<evidence type="ECO:0000256" key="2">
    <source>
        <dbReference type="ARBA" id="ARBA00022603"/>
    </source>
</evidence>
<dbReference type="InterPro" id="IPR029063">
    <property type="entry name" value="SAM-dependent_MTases_sf"/>
</dbReference>
<dbReference type="Gene3D" id="1.10.150.170">
    <property type="entry name" value="Putative methyltransferase TM0872, insert domain"/>
    <property type="match status" value="1"/>
</dbReference>